<proteinExistence type="predicted"/>
<dbReference type="Pfam" id="PF01636">
    <property type="entry name" value="APH"/>
    <property type="match status" value="1"/>
</dbReference>
<keyword evidence="3" id="KW-1185">Reference proteome</keyword>
<dbReference type="SUPFAM" id="SSF56112">
    <property type="entry name" value="Protein kinase-like (PK-like)"/>
    <property type="match status" value="1"/>
</dbReference>
<dbReference type="Proteomes" id="UP001223390">
    <property type="component" value="Unassembled WGS sequence"/>
</dbReference>
<dbReference type="RefSeq" id="WP_285345855.1">
    <property type="nucleotide sequence ID" value="NZ_JASITI010000056.1"/>
</dbReference>
<gene>
    <name evidence="2" type="ORF">QEZ40_005804</name>
</gene>
<dbReference type="InterPro" id="IPR011009">
    <property type="entry name" value="Kinase-like_dom_sf"/>
</dbReference>
<dbReference type="EMBL" id="JASITI010000056">
    <property type="protein sequence ID" value="MDK9500176.1"/>
    <property type="molecule type" value="Genomic_DNA"/>
</dbReference>
<reference evidence="2 3" key="1">
    <citation type="submission" date="2023-05" db="EMBL/GenBank/DDBJ databases">
        <title>Sequencing and Assembly of Streptomyces sp. NP73.</title>
        <authorList>
            <person name="Konwar A.N."/>
            <person name="Saikia K."/>
            <person name="Thakur D."/>
        </authorList>
    </citation>
    <scope>NUCLEOTIDE SEQUENCE [LARGE SCALE GENOMIC DNA]</scope>
    <source>
        <strain evidence="2 3">NP73</strain>
    </source>
</reference>
<feature type="domain" description="Aminoglycoside phosphotransferase" evidence="1">
    <location>
        <begin position="44"/>
        <end position="258"/>
    </location>
</feature>
<organism evidence="2 3">
    <name type="scientific">Streptomyces katrae</name>
    <dbReference type="NCBI Taxonomy" id="68223"/>
    <lineage>
        <taxon>Bacteria</taxon>
        <taxon>Bacillati</taxon>
        <taxon>Actinomycetota</taxon>
        <taxon>Actinomycetes</taxon>
        <taxon>Kitasatosporales</taxon>
        <taxon>Streptomycetaceae</taxon>
        <taxon>Streptomyces</taxon>
    </lineage>
</organism>
<sequence length="356" mass="37161">MTFAEPRSADLSAGPDGTAVAGVLALRYRIAAAAVGGGPTGTVTRNYLVEDREGRRWFVKSYPPGTDLAGEREAMALGEAARAGGVPVPAVLRTVAGEVIASGGGLSVSVAEYVADAETAKGGLSGGRWAAVGEAVGLLHRVLAGHPAGPPRHVPAREVCDVERAGRRLRESLGLWAATPPPAESFAGWAHRTAARRLDALPEVAARLDGLPATLTAQVVHGDLASPNLLLRGPSVAALIDFRPPRRRSAAWELGRIVLDPRTVLARPDDWIPGLARAVDAYRAANPGLPAEELVAVPRITAGYLGCSVYPLSVPLHDPAALTPALEAYGRARHEAATVLWEGLEEAEGVLRDLLL</sequence>
<comment type="caution">
    <text evidence="2">The sequence shown here is derived from an EMBL/GenBank/DDBJ whole genome shotgun (WGS) entry which is preliminary data.</text>
</comment>
<dbReference type="Gene3D" id="3.90.1200.10">
    <property type="match status" value="1"/>
</dbReference>
<dbReference type="InterPro" id="IPR002575">
    <property type="entry name" value="Aminoglycoside_PTrfase"/>
</dbReference>
<accession>A0ABT7H3Y9</accession>
<name>A0ABT7H3Y9_9ACTN</name>
<evidence type="ECO:0000313" key="3">
    <source>
        <dbReference type="Proteomes" id="UP001223390"/>
    </source>
</evidence>
<evidence type="ECO:0000259" key="1">
    <source>
        <dbReference type="Pfam" id="PF01636"/>
    </source>
</evidence>
<protein>
    <submittedName>
        <fullName evidence="2">Phosphotransferase</fullName>
    </submittedName>
</protein>
<evidence type="ECO:0000313" key="2">
    <source>
        <dbReference type="EMBL" id="MDK9500176.1"/>
    </source>
</evidence>